<evidence type="ECO:0000256" key="9">
    <source>
        <dbReference type="ARBA" id="ARBA00023268"/>
    </source>
</evidence>
<evidence type="ECO:0000256" key="3">
    <source>
        <dbReference type="ARBA" id="ARBA00022630"/>
    </source>
</evidence>
<keyword evidence="5" id="KW-0949">S-adenosyl-L-methionine</keyword>
<evidence type="ECO:0000256" key="5">
    <source>
        <dbReference type="ARBA" id="ARBA00022691"/>
    </source>
</evidence>
<gene>
    <name evidence="11" type="ORF">EBB_11240</name>
</gene>
<accession>A0ABR9DDB9</accession>
<keyword evidence="6" id="KW-0819">tRNA processing</keyword>
<dbReference type="PANTHER" id="PTHR13847:SF283">
    <property type="entry name" value="TRNA 5-METHYLAMINOMETHYL-2-THIOURIDINE BIOSYNTHESIS BIFUNCTIONAL PROTEIN MNMC"/>
    <property type="match status" value="1"/>
</dbReference>
<name>A0ABR9DDB9_9GAMM</name>
<dbReference type="EMBL" id="JACXST010000002">
    <property type="protein sequence ID" value="MBD9361096.1"/>
    <property type="molecule type" value="Genomic_DNA"/>
</dbReference>
<evidence type="ECO:0000256" key="7">
    <source>
        <dbReference type="ARBA" id="ARBA00022827"/>
    </source>
</evidence>
<dbReference type="PANTHER" id="PTHR13847">
    <property type="entry name" value="SARCOSINE DEHYDROGENASE-RELATED"/>
    <property type="match status" value="1"/>
</dbReference>
<evidence type="ECO:0000256" key="1">
    <source>
        <dbReference type="ARBA" id="ARBA00022490"/>
    </source>
</evidence>
<proteinExistence type="predicted"/>
<keyword evidence="4" id="KW-0808">Transferase</keyword>
<dbReference type="Proteomes" id="UP000641152">
    <property type="component" value="Unassembled WGS sequence"/>
</dbReference>
<evidence type="ECO:0000256" key="6">
    <source>
        <dbReference type="ARBA" id="ARBA00022694"/>
    </source>
</evidence>
<comment type="caution">
    <text evidence="11">The sequence shown here is derived from an EMBL/GenBank/DDBJ whole genome shotgun (WGS) entry which is preliminary data.</text>
</comment>
<sequence length="353" mass="40267">MAVKIDVLLIGQGLAGSLLAWELWQRQLRVVVVDDGAENASQVAAGLINPVTGQRLVKQVDVENLLPAAMHAYRQLERQFGQAFYQQMPMLKILRTAKELEIAERRLSRSDYRDYLSGLTSVPKGINAPYGVLQQGQTGYLRTEALLNRLRDFLRNKHCYRRHTLQYEEINLEPVLRWQEVYPRHIVFCEGYQALTNPWFKYLPFQLAKGEILGCESRQDIPQQILNYGHWLIPVESGRFKTGATFETDLVDHVPTEAAKTALLASLRAVCPQHQTLDVYQHRAGIRPATLDKQPFIGTHLKYPQLHIFNGFGAKGSLAIPWYAARFADYLQQHAGLPLGCDIRRYDKTYIPA</sequence>
<keyword evidence="8" id="KW-0560">Oxidoreductase</keyword>
<organism evidence="11 12">
    <name type="scientific">Methylomonas fluvii</name>
    <dbReference type="NCBI Taxonomy" id="1854564"/>
    <lineage>
        <taxon>Bacteria</taxon>
        <taxon>Pseudomonadati</taxon>
        <taxon>Pseudomonadota</taxon>
        <taxon>Gammaproteobacteria</taxon>
        <taxon>Methylococcales</taxon>
        <taxon>Methylococcaceae</taxon>
        <taxon>Methylomonas</taxon>
    </lineage>
</organism>
<evidence type="ECO:0000259" key="10">
    <source>
        <dbReference type="Pfam" id="PF01266"/>
    </source>
</evidence>
<dbReference type="SUPFAM" id="SSF51971">
    <property type="entry name" value="Nucleotide-binding domain"/>
    <property type="match status" value="1"/>
</dbReference>
<evidence type="ECO:0000313" key="11">
    <source>
        <dbReference type="EMBL" id="MBD9361096.1"/>
    </source>
</evidence>
<dbReference type="Pfam" id="PF01266">
    <property type="entry name" value="DAO"/>
    <property type="match status" value="1"/>
</dbReference>
<dbReference type="InterPro" id="IPR006076">
    <property type="entry name" value="FAD-dep_OxRdtase"/>
</dbReference>
<protein>
    <submittedName>
        <fullName evidence="11">FAD-dependent oxidoreductase</fullName>
    </submittedName>
</protein>
<dbReference type="Gene3D" id="3.30.9.10">
    <property type="entry name" value="D-Amino Acid Oxidase, subunit A, domain 2"/>
    <property type="match status" value="1"/>
</dbReference>
<keyword evidence="1" id="KW-0963">Cytoplasm</keyword>
<keyword evidence="9" id="KW-0511">Multifunctional enzyme</keyword>
<keyword evidence="12" id="KW-1185">Reference proteome</keyword>
<evidence type="ECO:0000256" key="4">
    <source>
        <dbReference type="ARBA" id="ARBA00022679"/>
    </source>
</evidence>
<keyword evidence="2" id="KW-0489">Methyltransferase</keyword>
<keyword evidence="3" id="KW-0285">Flavoprotein</keyword>
<dbReference type="InterPro" id="IPR036188">
    <property type="entry name" value="FAD/NAD-bd_sf"/>
</dbReference>
<dbReference type="Gene3D" id="3.50.50.60">
    <property type="entry name" value="FAD/NAD(P)-binding domain"/>
    <property type="match status" value="1"/>
</dbReference>
<evidence type="ECO:0000313" key="12">
    <source>
        <dbReference type="Proteomes" id="UP000641152"/>
    </source>
</evidence>
<keyword evidence="7" id="KW-0274">FAD</keyword>
<reference evidence="11 12" key="1">
    <citation type="submission" date="2020-09" db="EMBL/GenBank/DDBJ databases">
        <title>Methylomonas albis sp. nov. and Methylomonas fluvii sp. nov.: Two cold-adapted methanotrophs from the River Elbe and an amended description of Methylovulum psychrotolerans strain Eb1.</title>
        <authorList>
            <person name="Bussmann I.K."/>
            <person name="Klings K.-W."/>
            <person name="Warnstedt J."/>
            <person name="Hoppert M."/>
            <person name="Saborowski A."/>
            <person name="Horn F."/>
            <person name="Liebner S."/>
        </authorList>
    </citation>
    <scope>NUCLEOTIDE SEQUENCE [LARGE SCALE GENOMIC DNA]</scope>
    <source>
        <strain evidence="11 12">EbB</strain>
    </source>
</reference>
<evidence type="ECO:0000256" key="8">
    <source>
        <dbReference type="ARBA" id="ARBA00023002"/>
    </source>
</evidence>
<feature type="domain" description="FAD dependent oxidoreductase" evidence="10">
    <location>
        <begin position="6"/>
        <end position="329"/>
    </location>
</feature>
<dbReference type="SUPFAM" id="SSF54373">
    <property type="entry name" value="FAD-linked reductases, C-terminal domain"/>
    <property type="match status" value="1"/>
</dbReference>
<evidence type="ECO:0000256" key="2">
    <source>
        <dbReference type="ARBA" id="ARBA00022603"/>
    </source>
</evidence>